<feature type="transmembrane region" description="Helical" evidence="6">
    <location>
        <begin position="220"/>
        <end position="239"/>
    </location>
</feature>
<feature type="transmembrane region" description="Helical" evidence="6">
    <location>
        <begin position="703"/>
        <end position="726"/>
    </location>
</feature>
<feature type="transmembrane region" description="Helical" evidence="6">
    <location>
        <begin position="14"/>
        <end position="32"/>
    </location>
</feature>
<dbReference type="RefSeq" id="WP_188745652.1">
    <property type="nucleotide sequence ID" value="NZ_BMIJ01000001.1"/>
</dbReference>
<gene>
    <name evidence="9" type="ORF">GCM10011352_06520</name>
</gene>
<feature type="transmembrane region" description="Helical" evidence="6">
    <location>
        <begin position="746"/>
        <end position="765"/>
    </location>
</feature>
<dbReference type="InterPro" id="IPR025857">
    <property type="entry name" value="MacB_PCD"/>
</dbReference>
<keyword evidence="10" id="KW-1185">Reference proteome</keyword>
<dbReference type="Pfam" id="PF12704">
    <property type="entry name" value="MacB_PCD"/>
    <property type="match status" value="1"/>
</dbReference>
<feature type="transmembrane region" description="Helical" evidence="6">
    <location>
        <begin position="314"/>
        <end position="333"/>
    </location>
</feature>
<feature type="transmembrane region" description="Helical" evidence="6">
    <location>
        <begin position="260"/>
        <end position="287"/>
    </location>
</feature>
<evidence type="ECO:0000256" key="2">
    <source>
        <dbReference type="ARBA" id="ARBA00022475"/>
    </source>
</evidence>
<organism evidence="9 10">
    <name type="scientific">Marinobacterium zhoushanense</name>
    <dbReference type="NCBI Taxonomy" id="1679163"/>
    <lineage>
        <taxon>Bacteria</taxon>
        <taxon>Pseudomonadati</taxon>
        <taxon>Pseudomonadota</taxon>
        <taxon>Gammaproteobacteria</taxon>
        <taxon>Oceanospirillales</taxon>
        <taxon>Oceanospirillaceae</taxon>
        <taxon>Marinobacterium</taxon>
    </lineage>
</organism>
<dbReference type="PANTHER" id="PTHR30287:SF2">
    <property type="entry name" value="BLL1001 PROTEIN"/>
    <property type="match status" value="1"/>
</dbReference>
<keyword evidence="3 6" id="KW-0812">Transmembrane</keyword>
<keyword evidence="5 6" id="KW-0472">Membrane</keyword>
<evidence type="ECO:0000313" key="9">
    <source>
        <dbReference type="EMBL" id="GGB83379.1"/>
    </source>
</evidence>
<dbReference type="InterPro" id="IPR038766">
    <property type="entry name" value="Membrane_comp_ABC_pdt"/>
</dbReference>
<feature type="transmembrane region" description="Helical" evidence="6">
    <location>
        <begin position="378"/>
        <end position="406"/>
    </location>
</feature>
<accession>A0ABQ1K3N9</accession>
<dbReference type="InterPro" id="IPR003838">
    <property type="entry name" value="ABC3_permease_C"/>
</dbReference>
<dbReference type="Proteomes" id="UP000629025">
    <property type="component" value="Unassembled WGS sequence"/>
</dbReference>
<feature type="transmembrane region" description="Helical" evidence="6">
    <location>
        <begin position="353"/>
        <end position="372"/>
    </location>
</feature>
<comment type="caution">
    <text evidence="9">The sequence shown here is derived from an EMBL/GenBank/DDBJ whole genome shotgun (WGS) entry which is preliminary data.</text>
</comment>
<feature type="domain" description="ABC3 transporter permease C-terminal" evidence="7">
    <location>
        <begin position="656"/>
        <end position="764"/>
    </location>
</feature>
<comment type="subcellular location">
    <subcellularLocation>
        <location evidence="1">Cell membrane</location>
        <topology evidence="1">Multi-pass membrane protein</topology>
    </subcellularLocation>
</comment>
<evidence type="ECO:0000313" key="10">
    <source>
        <dbReference type="Proteomes" id="UP000629025"/>
    </source>
</evidence>
<evidence type="ECO:0000256" key="1">
    <source>
        <dbReference type="ARBA" id="ARBA00004651"/>
    </source>
</evidence>
<evidence type="ECO:0000256" key="5">
    <source>
        <dbReference type="ARBA" id="ARBA00023136"/>
    </source>
</evidence>
<name>A0ABQ1K3N9_9GAMM</name>
<evidence type="ECO:0000256" key="4">
    <source>
        <dbReference type="ARBA" id="ARBA00022989"/>
    </source>
</evidence>
<keyword evidence="2" id="KW-1003">Cell membrane</keyword>
<evidence type="ECO:0000256" key="6">
    <source>
        <dbReference type="SAM" id="Phobius"/>
    </source>
</evidence>
<protein>
    <submittedName>
        <fullName evidence="9">ABC transporter permease</fullName>
    </submittedName>
</protein>
<dbReference type="PANTHER" id="PTHR30287">
    <property type="entry name" value="MEMBRANE COMPONENT OF PREDICTED ABC SUPERFAMILY METABOLITE UPTAKE TRANSPORTER"/>
    <property type="match status" value="1"/>
</dbReference>
<feature type="domain" description="MacB-like periplasmic core" evidence="8">
    <location>
        <begin position="433"/>
        <end position="620"/>
    </location>
</feature>
<feature type="domain" description="ABC3 transporter permease C-terminal" evidence="7">
    <location>
        <begin position="221"/>
        <end position="329"/>
    </location>
</feature>
<evidence type="ECO:0000256" key="3">
    <source>
        <dbReference type="ARBA" id="ARBA00022692"/>
    </source>
</evidence>
<feature type="transmembrane region" description="Helical" evidence="6">
    <location>
        <begin position="181"/>
        <end position="200"/>
    </location>
</feature>
<reference evidence="10" key="1">
    <citation type="journal article" date="2019" name="Int. J. Syst. Evol. Microbiol.">
        <title>The Global Catalogue of Microorganisms (GCM) 10K type strain sequencing project: providing services to taxonomists for standard genome sequencing and annotation.</title>
        <authorList>
            <consortium name="The Broad Institute Genomics Platform"/>
            <consortium name="The Broad Institute Genome Sequencing Center for Infectious Disease"/>
            <person name="Wu L."/>
            <person name="Ma J."/>
        </authorList>
    </citation>
    <scope>NUCLEOTIDE SEQUENCE [LARGE SCALE GENOMIC DNA]</scope>
    <source>
        <strain evidence="10">CGMCC 1.15341</strain>
    </source>
</reference>
<evidence type="ECO:0000259" key="7">
    <source>
        <dbReference type="Pfam" id="PF02687"/>
    </source>
</evidence>
<dbReference type="EMBL" id="BMIJ01000001">
    <property type="protein sequence ID" value="GGB83379.1"/>
    <property type="molecule type" value="Genomic_DNA"/>
</dbReference>
<evidence type="ECO:0000259" key="8">
    <source>
        <dbReference type="Pfam" id="PF12704"/>
    </source>
</evidence>
<keyword evidence="4 6" id="KW-1133">Transmembrane helix</keyword>
<proteinExistence type="predicted"/>
<feature type="transmembrane region" description="Helical" evidence="6">
    <location>
        <begin position="427"/>
        <end position="450"/>
    </location>
</feature>
<sequence length="777" mass="83874">MGLIAVLLSQYRRYPGQLIGMLAILACAGALWSGIQSLTGRAGDALEVSNAALQTHFEVEREDGAALQVSDFTRLRRAGICVTPRLHVQLSERLELLGVDPLSADCLRLPEPQARVVEHLLEAPTQVPLWGTSDTLQLWQALPRSASVAYPLAQMETLPQGVLLTDIAEADRLDPDGGGRLALLLSTPAALPAGYSLVVADYGVDPGSLVDSFLFSLDALGWLALLVAALLLRSVYLLELEQRRHTMRLLHRLGVERWRLRLCLLVEALLLALIGGAVGVGLGLWLAQGLAEGIGSTLLNLYSLPALGKGLPMLQIWMELALVLLLLILWAGVDLLRAVPGEPAEAPEVRAGAIYPAWIGAGLLLVGGIGLLTVDALWLIFAMTGFCLLGVGLLVAAGVGWGLVWMQRQPLGPLLEWSCSEMAALCRLLRLPLLALTLAIAAAIGVQAMVSGFEATFTRWLEQRLRGDLYLDPGRPVAAALWRARLTELSGVAEVLPMTRGQVLVEGRPSDLLAVDPSSPLLAGWRFLQATEEPWSGLRDAGVLVNEQLARRQRVGLGDLLELTLGDISVRRQVLGVYADYGRPAAEVVLPLEALPGAVPEQYTTFVLGLKAGFAPEQVLPALPWLEGSRWRPRAILLQRAQAVFARTFQLTRTLNLLTLVLAAAVLALMGFRLFRLRQPYYTLLYVAGVDKRALRRRLVGHALVLTLLLGVLATPLGIGLSWILVAKVNPAAFGWSLPLGLYPGYWLQVWLACALIGALVGAAVGDPVRLETLKNE</sequence>
<feature type="transmembrane region" description="Helical" evidence="6">
    <location>
        <begin position="655"/>
        <end position="675"/>
    </location>
</feature>
<dbReference type="Pfam" id="PF02687">
    <property type="entry name" value="FtsX"/>
    <property type="match status" value="2"/>
</dbReference>